<proteinExistence type="predicted"/>
<sequence>KGLDPFVADALVLVGPLRRKIARVQPFRVPALDARVADRAEARGIVEAADGQVHRRMIVRLIGERGAAGRAEAAPRERRRAIA</sequence>
<feature type="non-terminal residue" evidence="1">
    <location>
        <position position="1"/>
    </location>
</feature>
<dbReference type="EMBL" id="BKCJ011865710">
    <property type="protein sequence ID" value="GFD59496.1"/>
    <property type="molecule type" value="Genomic_DNA"/>
</dbReference>
<gene>
    <name evidence="1" type="ORF">Tci_931465</name>
</gene>
<dbReference type="AlphaFoldDB" id="A0A699XNT6"/>
<name>A0A699XNT6_TANCI</name>
<comment type="caution">
    <text evidence="1">The sequence shown here is derived from an EMBL/GenBank/DDBJ whole genome shotgun (WGS) entry which is preliminary data.</text>
</comment>
<feature type="non-terminal residue" evidence="1">
    <location>
        <position position="83"/>
    </location>
</feature>
<organism evidence="1">
    <name type="scientific">Tanacetum cinerariifolium</name>
    <name type="common">Dalmatian daisy</name>
    <name type="synonym">Chrysanthemum cinerariifolium</name>
    <dbReference type="NCBI Taxonomy" id="118510"/>
    <lineage>
        <taxon>Eukaryota</taxon>
        <taxon>Viridiplantae</taxon>
        <taxon>Streptophyta</taxon>
        <taxon>Embryophyta</taxon>
        <taxon>Tracheophyta</taxon>
        <taxon>Spermatophyta</taxon>
        <taxon>Magnoliopsida</taxon>
        <taxon>eudicotyledons</taxon>
        <taxon>Gunneridae</taxon>
        <taxon>Pentapetalae</taxon>
        <taxon>asterids</taxon>
        <taxon>campanulids</taxon>
        <taxon>Asterales</taxon>
        <taxon>Asteraceae</taxon>
        <taxon>Asteroideae</taxon>
        <taxon>Anthemideae</taxon>
        <taxon>Anthemidinae</taxon>
        <taxon>Tanacetum</taxon>
    </lineage>
</organism>
<protein>
    <submittedName>
        <fullName evidence="1">Uncharacterized protein</fullName>
    </submittedName>
</protein>
<evidence type="ECO:0000313" key="1">
    <source>
        <dbReference type="EMBL" id="GFD59496.1"/>
    </source>
</evidence>
<reference evidence="1" key="1">
    <citation type="journal article" date="2019" name="Sci. Rep.">
        <title>Draft genome of Tanacetum cinerariifolium, the natural source of mosquito coil.</title>
        <authorList>
            <person name="Yamashiro T."/>
            <person name="Shiraishi A."/>
            <person name="Satake H."/>
            <person name="Nakayama K."/>
        </authorList>
    </citation>
    <scope>NUCLEOTIDE SEQUENCE</scope>
</reference>
<accession>A0A699XNT6</accession>